<name>A0AAN7DGR6_9FUNG</name>
<feature type="domain" description="Phosphatidylinositol transfer protein N-terminal" evidence="1">
    <location>
        <begin position="1"/>
        <end position="99"/>
    </location>
</feature>
<dbReference type="GO" id="GO:0031210">
    <property type="term" value="F:phosphatidylcholine binding"/>
    <property type="evidence" value="ECO:0007669"/>
    <property type="project" value="TreeGrafter"/>
</dbReference>
<evidence type="ECO:0000259" key="1">
    <source>
        <dbReference type="Pfam" id="PF02121"/>
    </source>
</evidence>
<dbReference type="InterPro" id="IPR001666">
    <property type="entry name" value="PI_transfer"/>
</dbReference>
<dbReference type="Proteomes" id="UP001304243">
    <property type="component" value="Unassembled WGS sequence"/>
</dbReference>
<sequence length="103" mass="11623">MIINEYRVINNCTEEEYQVAQLYATALASKENTGGGEGVEVIKNEPYEKENEKGQYTYKIFRLASRVPAIVKAVAPAGALDLYEEAWNAYPYCKTVLKVRILV</sequence>
<dbReference type="Pfam" id="PF02121">
    <property type="entry name" value="IP_trans"/>
    <property type="match status" value="1"/>
</dbReference>
<dbReference type="SUPFAM" id="SSF55961">
    <property type="entry name" value="Bet v1-like"/>
    <property type="match status" value="1"/>
</dbReference>
<dbReference type="GO" id="GO:0008525">
    <property type="term" value="F:phosphatidylcholine transporter activity"/>
    <property type="evidence" value="ECO:0007669"/>
    <property type="project" value="TreeGrafter"/>
</dbReference>
<reference evidence="2 3" key="1">
    <citation type="submission" date="2022-11" db="EMBL/GenBank/DDBJ databases">
        <title>Mucor velutinosus strain NIH1002 WGS.</title>
        <authorList>
            <person name="Subramanian P."/>
            <person name="Mullikin J.C."/>
            <person name="Segre J.A."/>
            <person name="Zelazny A.M."/>
        </authorList>
    </citation>
    <scope>NUCLEOTIDE SEQUENCE [LARGE SCALE GENOMIC DNA]</scope>
    <source>
        <strain evidence="2 3">NIH1002</strain>
    </source>
</reference>
<proteinExistence type="predicted"/>
<dbReference type="GeneID" id="89955166"/>
<dbReference type="EMBL" id="JASEJX010000014">
    <property type="protein sequence ID" value="KAK4516508.1"/>
    <property type="molecule type" value="Genomic_DNA"/>
</dbReference>
<comment type="caution">
    <text evidence="2">The sequence shown here is derived from an EMBL/GenBank/DDBJ whole genome shotgun (WGS) entry which is preliminary data.</text>
</comment>
<dbReference type="Gene3D" id="3.30.530.20">
    <property type="match status" value="1"/>
</dbReference>
<protein>
    <submittedName>
        <fullName evidence="2">Cytochrome c oxidase assembly protein cox15</fullName>
    </submittedName>
</protein>
<evidence type="ECO:0000313" key="2">
    <source>
        <dbReference type="EMBL" id="KAK4516508.1"/>
    </source>
</evidence>
<dbReference type="PRINTS" id="PR00391">
    <property type="entry name" value="PITRANSFER"/>
</dbReference>
<gene>
    <name evidence="2" type="primary">COX15_2</name>
    <name evidence="2" type="ORF">ATC70_011480</name>
</gene>
<dbReference type="RefSeq" id="XP_064683174.1">
    <property type="nucleotide sequence ID" value="XM_064830672.1"/>
</dbReference>
<dbReference type="PANTHER" id="PTHR10658:SF11">
    <property type="entry name" value="VIBRATOR, ISOFORM B"/>
    <property type="match status" value="1"/>
</dbReference>
<dbReference type="GO" id="GO:0035091">
    <property type="term" value="F:phosphatidylinositol binding"/>
    <property type="evidence" value="ECO:0007669"/>
    <property type="project" value="TreeGrafter"/>
</dbReference>
<organism evidence="2 3">
    <name type="scientific">Mucor velutinosus</name>
    <dbReference type="NCBI Taxonomy" id="708070"/>
    <lineage>
        <taxon>Eukaryota</taxon>
        <taxon>Fungi</taxon>
        <taxon>Fungi incertae sedis</taxon>
        <taxon>Mucoromycota</taxon>
        <taxon>Mucoromycotina</taxon>
        <taxon>Mucoromycetes</taxon>
        <taxon>Mucorales</taxon>
        <taxon>Mucorineae</taxon>
        <taxon>Mucoraceae</taxon>
        <taxon>Mucor</taxon>
    </lineage>
</organism>
<accession>A0AAN7DGR6</accession>
<dbReference type="PANTHER" id="PTHR10658">
    <property type="entry name" value="PHOSPHATIDYLINOSITOL TRANSFER PROTEIN"/>
    <property type="match status" value="1"/>
</dbReference>
<dbReference type="InterPro" id="IPR055261">
    <property type="entry name" value="PI_transfer_N"/>
</dbReference>
<dbReference type="InterPro" id="IPR023393">
    <property type="entry name" value="START-like_dom_sf"/>
</dbReference>
<evidence type="ECO:0000313" key="3">
    <source>
        <dbReference type="Proteomes" id="UP001304243"/>
    </source>
</evidence>
<dbReference type="GO" id="GO:0008526">
    <property type="term" value="F:phosphatidylinositol transfer activity"/>
    <property type="evidence" value="ECO:0007669"/>
    <property type="project" value="TreeGrafter"/>
</dbReference>
<dbReference type="AlphaFoldDB" id="A0AAN7DGR6"/>
<keyword evidence="3" id="KW-1185">Reference proteome</keyword>
<dbReference type="GO" id="GO:0005737">
    <property type="term" value="C:cytoplasm"/>
    <property type="evidence" value="ECO:0007669"/>
    <property type="project" value="TreeGrafter"/>
</dbReference>